<dbReference type="RefSeq" id="XP_025340662.1">
    <property type="nucleotide sequence ID" value="XM_025487214.1"/>
</dbReference>
<evidence type="ECO:0000256" key="6">
    <source>
        <dbReference type="SAM" id="Phobius"/>
    </source>
</evidence>
<feature type="transmembrane region" description="Helical" evidence="6">
    <location>
        <begin position="522"/>
        <end position="543"/>
    </location>
</feature>
<dbReference type="InterPro" id="IPR050598">
    <property type="entry name" value="AminoAcid_Transporter"/>
</dbReference>
<evidence type="ECO:0000313" key="7">
    <source>
        <dbReference type="EMBL" id="PVH19722.1"/>
    </source>
</evidence>
<dbReference type="PANTHER" id="PTHR11785:SF382">
    <property type="entry name" value="LOW-AFFINITY METHIONINE PERMEASE"/>
    <property type="match status" value="1"/>
</dbReference>
<gene>
    <name evidence="7" type="ORF">CXQ85_003577</name>
</gene>
<dbReference type="InterPro" id="IPR002293">
    <property type="entry name" value="AA/rel_permease1"/>
</dbReference>
<dbReference type="Proteomes" id="UP000244309">
    <property type="component" value="Unassembled WGS sequence"/>
</dbReference>
<feature type="transmembrane region" description="Helical" evidence="6">
    <location>
        <begin position="490"/>
        <end position="510"/>
    </location>
</feature>
<dbReference type="GO" id="GO:0015179">
    <property type="term" value="F:L-amino acid transmembrane transporter activity"/>
    <property type="evidence" value="ECO:0007669"/>
    <property type="project" value="TreeGrafter"/>
</dbReference>
<feature type="transmembrane region" description="Helical" evidence="6">
    <location>
        <begin position="386"/>
        <end position="405"/>
    </location>
</feature>
<feature type="region of interest" description="Disordered" evidence="5">
    <location>
        <begin position="433"/>
        <end position="454"/>
    </location>
</feature>
<comment type="caution">
    <text evidence="7">The sequence shown here is derived from an EMBL/GenBank/DDBJ whole genome shotgun (WGS) entry which is preliminary data.</text>
</comment>
<dbReference type="EMBL" id="PKFO01000002">
    <property type="protein sequence ID" value="PVH19722.1"/>
    <property type="molecule type" value="Genomic_DNA"/>
</dbReference>
<dbReference type="Gene3D" id="1.20.1740.10">
    <property type="entry name" value="Amino acid/polyamine transporter I"/>
    <property type="match status" value="1"/>
</dbReference>
<dbReference type="GO" id="GO:0016020">
    <property type="term" value="C:membrane"/>
    <property type="evidence" value="ECO:0007669"/>
    <property type="project" value="UniProtKB-SubCell"/>
</dbReference>
<feature type="compositionally biased region" description="Low complexity" evidence="5">
    <location>
        <begin position="434"/>
        <end position="453"/>
    </location>
</feature>
<feature type="transmembrane region" description="Helical" evidence="6">
    <location>
        <begin position="68"/>
        <end position="90"/>
    </location>
</feature>
<evidence type="ECO:0000256" key="1">
    <source>
        <dbReference type="ARBA" id="ARBA00004141"/>
    </source>
</evidence>
<evidence type="ECO:0000256" key="5">
    <source>
        <dbReference type="SAM" id="MobiDB-lite"/>
    </source>
</evidence>
<comment type="subcellular location">
    <subcellularLocation>
        <location evidence="1">Membrane</location>
        <topology evidence="1">Multi-pass membrane protein</topology>
    </subcellularLocation>
</comment>
<evidence type="ECO:0008006" key="9">
    <source>
        <dbReference type="Google" id="ProtNLM"/>
    </source>
</evidence>
<feature type="transmembrane region" description="Helical" evidence="6">
    <location>
        <begin position="313"/>
        <end position="334"/>
    </location>
</feature>
<evidence type="ECO:0000256" key="3">
    <source>
        <dbReference type="ARBA" id="ARBA00022989"/>
    </source>
</evidence>
<keyword evidence="3 6" id="KW-1133">Transmembrane helix</keyword>
<keyword evidence="8" id="KW-1185">Reference proteome</keyword>
<dbReference type="STRING" id="45357.A0A2V1APR5"/>
<keyword evidence="4 6" id="KW-0472">Membrane</keyword>
<name>A0A2V1APR5_9ASCO</name>
<sequence>MPTLIPSVSIGSESYSRLSRSEQQKSHKLGTLSCVSLITNKMIGTGLFSTPSIIFKYCNGNVPLYLGLWVLGAFIIFSGLLIYLEFALNLPLQNGGEKNYLLRVFRQPKGLAGCVYAFQMVFLGFSSGNSFAFGKYIWYAVSGAQVGDDDWTSKIIGVVCITMCIWLHIQYPNQATSLFNFLGMFKIVILVLIIAIGSLVAVDVIHVPETPPNAEIITSGVSSNFYSISVALLEIVYSFKGWENANYVLSEIEDPYHVLTIAAPMAVLLVTLLYFLVIISYLIVIPKEELLNSGVLVAGIFFNKVFGESVTSTLLPLFIALSTLGNVMVVSFAHSIVNQELARNNYLPFSKTFENLNYSLILHWFVTVVILVGPPSADVYEFVVNLYIYPGTWINVAITAGLVYLKLNAKKENWGNLKYVEDLEIVQDDEETIPPEFSPTASPSSTPESENASIQSFIPQNHEDDSAFTEFNQLISSHAHLTTKHKSFSASWVCVILFLITNIFLAILPFFPPPKGTVSSTIPYWCFPVVGTGCLLIGAVFYFSRQYYYEKQGWVPPVYEEEYQD</sequence>
<dbReference type="Pfam" id="PF13520">
    <property type="entry name" value="AA_permease_2"/>
    <property type="match status" value="1"/>
</dbReference>
<dbReference type="VEuPathDB" id="FungiDB:CXQ85_003577"/>
<feature type="transmembrane region" description="Helical" evidence="6">
    <location>
        <begin position="151"/>
        <end position="169"/>
    </location>
</feature>
<dbReference type="PIRSF" id="PIRSF006060">
    <property type="entry name" value="AA_transporter"/>
    <property type="match status" value="1"/>
</dbReference>
<dbReference type="PANTHER" id="PTHR11785">
    <property type="entry name" value="AMINO ACID TRANSPORTER"/>
    <property type="match status" value="1"/>
</dbReference>
<organism evidence="7 8">
    <name type="scientific">Candidozyma haemuli</name>
    <dbReference type="NCBI Taxonomy" id="45357"/>
    <lineage>
        <taxon>Eukaryota</taxon>
        <taxon>Fungi</taxon>
        <taxon>Dikarya</taxon>
        <taxon>Ascomycota</taxon>
        <taxon>Saccharomycotina</taxon>
        <taxon>Pichiomycetes</taxon>
        <taxon>Metschnikowiaceae</taxon>
        <taxon>Candidozyma</taxon>
    </lineage>
</organism>
<dbReference type="GeneID" id="37008907"/>
<protein>
    <recommendedName>
        <fullName evidence="9">Amino acid permease/ SLC12A domain-containing protein</fullName>
    </recommendedName>
</protein>
<feature type="transmembrane region" description="Helical" evidence="6">
    <location>
        <begin position="256"/>
        <end position="283"/>
    </location>
</feature>
<reference evidence="7 8" key="1">
    <citation type="submission" date="2017-12" db="EMBL/GenBank/DDBJ databases">
        <title>Genome Sequence of a Multidrug-Resistant Candida haemulonii Isolate from a Patient with Chronic Leg Ulcers in Israel.</title>
        <authorList>
            <person name="Chow N.A."/>
            <person name="Gade L."/>
            <person name="Batra D."/>
            <person name="Rowe L.A."/>
            <person name="Ben-Ami R."/>
            <person name="Loparev V.N."/>
            <person name="Litvintseva A.P."/>
        </authorList>
    </citation>
    <scope>NUCLEOTIDE SEQUENCE [LARGE SCALE GENOMIC DNA]</scope>
    <source>
        <strain evidence="7 8">B11899</strain>
    </source>
</reference>
<evidence type="ECO:0000313" key="8">
    <source>
        <dbReference type="Proteomes" id="UP000244309"/>
    </source>
</evidence>
<feature type="transmembrane region" description="Helical" evidence="6">
    <location>
        <begin position="355"/>
        <end position="374"/>
    </location>
</feature>
<accession>A0A2V1APR5</accession>
<proteinExistence type="predicted"/>
<dbReference type="OrthoDB" id="5982228at2759"/>
<dbReference type="AlphaFoldDB" id="A0A2V1APR5"/>
<keyword evidence="2 6" id="KW-0812">Transmembrane</keyword>
<evidence type="ECO:0000256" key="4">
    <source>
        <dbReference type="ARBA" id="ARBA00023136"/>
    </source>
</evidence>
<evidence type="ECO:0000256" key="2">
    <source>
        <dbReference type="ARBA" id="ARBA00022692"/>
    </source>
</evidence>
<feature type="transmembrane region" description="Helical" evidence="6">
    <location>
        <begin position="111"/>
        <end position="131"/>
    </location>
</feature>
<feature type="transmembrane region" description="Helical" evidence="6">
    <location>
        <begin position="181"/>
        <end position="202"/>
    </location>
</feature>